<dbReference type="PANTHER" id="PTHR12137">
    <property type="entry name" value="CARBOHYDRATE SULFOTRANSFERASE"/>
    <property type="match status" value="1"/>
</dbReference>
<dbReference type="GO" id="GO:0008146">
    <property type="term" value="F:sulfotransferase activity"/>
    <property type="evidence" value="ECO:0007669"/>
    <property type="project" value="InterPro"/>
</dbReference>
<name>A0AAD8EIM3_DIPPU</name>
<evidence type="ECO:0000256" key="5">
    <source>
        <dbReference type="ARBA" id="ARBA00022989"/>
    </source>
</evidence>
<comment type="subcellular location">
    <subcellularLocation>
        <location evidence="1 9">Golgi apparatus membrane</location>
        <topology evidence="1 9">Single-pass type II membrane protein</topology>
    </subcellularLocation>
</comment>
<comment type="similarity">
    <text evidence="2 9">Belongs to the sulfotransferase 2 family.</text>
</comment>
<dbReference type="Pfam" id="PF03567">
    <property type="entry name" value="Sulfotransfer_2"/>
    <property type="match status" value="1"/>
</dbReference>
<comment type="caution">
    <text evidence="10">The sequence shown here is derived from an EMBL/GenBank/DDBJ whole genome shotgun (WGS) entry which is preliminary data.</text>
</comment>
<evidence type="ECO:0000256" key="3">
    <source>
        <dbReference type="ARBA" id="ARBA00022679"/>
    </source>
</evidence>
<evidence type="ECO:0000256" key="2">
    <source>
        <dbReference type="ARBA" id="ARBA00006339"/>
    </source>
</evidence>
<dbReference type="AlphaFoldDB" id="A0AAD8EIM3"/>
<proteinExistence type="inferred from homology"/>
<dbReference type="GO" id="GO:0016051">
    <property type="term" value="P:carbohydrate biosynthetic process"/>
    <property type="evidence" value="ECO:0007669"/>
    <property type="project" value="InterPro"/>
</dbReference>
<keyword evidence="11" id="KW-1185">Reference proteome</keyword>
<keyword evidence="7" id="KW-0472">Membrane</keyword>
<reference evidence="10" key="1">
    <citation type="journal article" date="2023" name="IScience">
        <title>Live-bearing cockroach genome reveals convergent evolutionary mechanisms linked to viviparity in insects and beyond.</title>
        <authorList>
            <person name="Fouks B."/>
            <person name="Harrison M.C."/>
            <person name="Mikhailova A.A."/>
            <person name="Marchal E."/>
            <person name="English S."/>
            <person name="Carruthers M."/>
            <person name="Jennings E.C."/>
            <person name="Chiamaka E.L."/>
            <person name="Frigard R.A."/>
            <person name="Pippel M."/>
            <person name="Attardo G.M."/>
            <person name="Benoit J.B."/>
            <person name="Bornberg-Bauer E."/>
            <person name="Tobe S.S."/>
        </authorList>
    </citation>
    <scope>NUCLEOTIDE SEQUENCE</scope>
    <source>
        <strain evidence="10">Stay&amp;Tobe</strain>
    </source>
</reference>
<protein>
    <recommendedName>
        <fullName evidence="9">Carbohydrate sulfotransferase</fullName>
        <ecNumber evidence="9">2.8.2.-</ecNumber>
    </recommendedName>
</protein>
<dbReference type="InterPro" id="IPR018011">
    <property type="entry name" value="Carb_sulfotrans_8-10"/>
</dbReference>
<organism evidence="10 11">
    <name type="scientific">Diploptera punctata</name>
    <name type="common">Pacific beetle cockroach</name>
    <dbReference type="NCBI Taxonomy" id="6984"/>
    <lineage>
        <taxon>Eukaryota</taxon>
        <taxon>Metazoa</taxon>
        <taxon>Ecdysozoa</taxon>
        <taxon>Arthropoda</taxon>
        <taxon>Hexapoda</taxon>
        <taxon>Insecta</taxon>
        <taxon>Pterygota</taxon>
        <taxon>Neoptera</taxon>
        <taxon>Polyneoptera</taxon>
        <taxon>Dictyoptera</taxon>
        <taxon>Blattodea</taxon>
        <taxon>Blaberoidea</taxon>
        <taxon>Blaberidae</taxon>
        <taxon>Diplopterinae</taxon>
        <taxon>Diploptera</taxon>
    </lineage>
</organism>
<evidence type="ECO:0000256" key="6">
    <source>
        <dbReference type="ARBA" id="ARBA00023034"/>
    </source>
</evidence>
<keyword evidence="6 9" id="KW-0333">Golgi apparatus</keyword>
<keyword evidence="4" id="KW-0812">Transmembrane</keyword>
<keyword evidence="5" id="KW-1133">Transmembrane helix</keyword>
<evidence type="ECO:0000313" key="10">
    <source>
        <dbReference type="EMBL" id="KAJ9591566.1"/>
    </source>
</evidence>
<dbReference type="EC" id="2.8.2.-" evidence="9"/>
<keyword evidence="9" id="KW-0735">Signal-anchor</keyword>
<keyword evidence="9" id="KW-0119">Carbohydrate metabolism</keyword>
<evidence type="ECO:0000313" key="11">
    <source>
        <dbReference type="Proteomes" id="UP001233999"/>
    </source>
</evidence>
<dbReference type="EMBL" id="JASPKZ010003864">
    <property type="protein sequence ID" value="KAJ9591566.1"/>
    <property type="molecule type" value="Genomic_DNA"/>
</dbReference>
<accession>A0AAD8EIM3</accession>
<evidence type="ECO:0000256" key="8">
    <source>
        <dbReference type="ARBA" id="ARBA00023180"/>
    </source>
</evidence>
<reference evidence="10" key="2">
    <citation type="submission" date="2023-05" db="EMBL/GenBank/DDBJ databases">
        <authorList>
            <person name="Fouks B."/>
        </authorList>
    </citation>
    <scope>NUCLEOTIDE SEQUENCE</scope>
    <source>
        <strain evidence="10">Stay&amp;Tobe</strain>
        <tissue evidence="10">Testes</tissue>
    </source>
</reference>
<dbReference type="GO" id="GO:0000139">
    <property type="term" value="C:Golgi membrane"/>
    <property type="evidence" value="ECO:0007669"/>
    <property type="project" value="UniProtKB-SubCell"/>
</dbReference>
<sequence length="327" mass="38750">MTVLFLFIYSNLKYESCKLNCDEAVTDIQTQDTAQQIQLEPLVQPEVKTETSINTENIMLEMKRRELLVMDECHESGRFKVGHVLGNPKTLNVVSKMLIDRNYEVAWCPVYKAGSSTWLYVFAAMGEILTPINLHKLNTGKTQINELARKAYPKAPVTRERVELLSQITRFIIVRHPFERILSAYRDKLEHRKNREFYYKKYGYEIQQEPTFEEFLKFIVKTKKFDEHWRPFYIECAPCELNYQYILKMESLDTEQIYFATKFNLLQFLPNITNSNPVGRTHLDIAKNYYSQISKQLLGAVYLLYEMDFRLFDYSPQQYFDFARDGD</sequence>
<gene>
    <name evidence="10" type="ORF">L9F63_001920</name>
</gene>
<evidence type="ECO:0000256" key="7">
    <source>
        <dbReference type="ARBA" id="ARBA00023136"/>
    </source>
</evidence>
<dbReference type="InterPro" id="IPR005331">
    <property type="entry name" value="Sulfotransferase"/>
</dbReference>
<evidence type="ECO:0000256" key="4">
    <source>
        <dbReference type="ARBA" id="ARBA00022692"/>
    </source>
</evidence>
<keyword evidence="3 9" id="KW-0808">Transferase</keyword>
<evidence type="ECO:0000256" key="9">
    <source>
        <dbReference type="RuleBase" id="RU364020"/>
    </source>
</evidence>
<dbReference type="PANTHER" id="PTHR12137:SF54">
    <property type="entry name" value="CARBOHYDRATE SULFOTRANSFERASE"/>
    <property type="match status" value="1"/>
</dbReference>
<evidence type="ECO:0000256" key="1">
    <source>
        <dbReference type="ARBA" id="ARBA00004323"/>
    </source>
</evidence>
<keyword evidence="8 9" id="KW-0325">Glycoprotein</keyword>
<dbReference type="Proteomes" id="UP001233999">
    <property type="component" value="Unassembled WGS sequence"/>
</dbReference>